<dbReference type="InterPro" id="IPR027843">
    <property type="entry name" value="DUF4440"/>
</dbReference>
<gene>
    <name evidence="3" type="ORF">G443_003402</name>
</gene>
<evidence type="ECO:0000313" key="3">
    <source>
        <dbReference type="EMBL" id="MCP2333132.1"/>
    </source>
</evidence>
<evidence type="ECO:0000259" key="2">
    <source>
        <dbReference type="Pfam" id="PF14534"/>
    </source>
</evidence>
<keyword evidence="1" id="KW-0812">Transmembrane</keyword>
<feature type="domain" description="DUF4440" evidence="2">
    <location>
        <begin position="83"/>
        <end position="190"/>
    </location>
</feature>
<dbReference type="Pfam" id="PF14534">
    <property type="entry name" value="DUF4440"/>
    <property type="match status" value="1"/>
</dbReference>
<reference evidence="3 4" key="1">
    <citation type="submission" date="2013-07" db="EMBL/GenBank/DDBJ databases">
        <authorList>
            <consortium name="DOE Joint Genome Institute"/>
            <person name="Reeve W."/>
            <person name="Huntemann M."/>
            <person name="Han J."/>
            <person name="Chen A."/>
            <person name="Kyrpides N."/>
            <person name="Mavromatis K."/>
            <person name="Markowitz V."/>
            <person name="Palaniappan K."/>
            <person name="Ivanova N."/>
            <person name="Schaumberg A."/>
            <person name="Pati A."/>
            <person name="Liolios K."/>
            <person name="Nordberg H.P."/>
            <person name="Cantor M.N."/>
            <person name="Hua S.X."/>
            <person name="Woyke T."/>
        </authorList>
    </citation>
    <scope>NUCLEOTIDE SEQUENCE [LARGE SCALE GENOMIC DNA]</scope>
    <source>
        <strain evidence="3 4">DSM 43889</strain>
    </source>
</reference>
<dbReference type="InterPro" id="IPR011944">
    <property type="entry name" value="Steroid_delta5-4_isomerase"/>
</dbReference>
<dbReference type="Gene3D" id="3.10.450.50">
    <property type="match status" value="1"/>
</dbReference>
<feature type="transmembrane region" description="Helical" evidence="1">
    <location>
        <begin position="24"/>
        <end position="46"/>
    </location>
</feature>
<reference evidence="3 4" key="2">
    <citation type="submission" date="2022-06" db="EMBL/GenBank/DDBJ databases">
        <title>Genomic Encyclopedia of Type Strains, Phase I: the one thousand microbial genomes (KMG-I) project.</title>
        <authorList>
            <person name="Kyrpides N."/>
        </authorList>
    </citation>
    <scope>NUCLEOTIDE SEQUENCE [LARGE SCALE GENOMIC DNA]</scope>
    <source>
        <strain evidence="3 4">DSM 43889</strain>
    </source>
</reference>
<dbReference type="Proteomes" id="UP000791080">
    <property type="component" value="Unassembled WGS sequence"/>
</dbReference>
<protein>
    <recommendedName>
        <fullName evidence="2">DUF4440 domain-containing protein</fullName>
    </recommendedName>
</protein>
<name>A0ABT1JKT6_ACTCY</name>
<proteinExistence type="predicted"/>
<comment type="caution">
    <text evidence="3">The sequence shown here is derived from an EMBL/GenBank/DDBJ whole genome shotgun (WGS) entry which is preliminary data.</text>
</comment>
<evidence type="ECO:0000313" key="4">
    <source>
        <dbReference type="Proteomes" id="UP000791080"/>
    </source>
</evidence>
<accession>A0ABT1JKT6</accession>
<dbReference type="EMBL" id="AUBJ02000001">
    <property type="protein sequence ID" value="MCP2333132.1"/>
    <property type="molecule type" value="Genomic_DNA"/>
</dbReference>
<dbReference type="SUPFAM" id="SSF54427">
    <property type="entry name" value="NTF2-like"/>
    <property type="match status" value="1"/>
</dbReference>
<keyword evidence="1" id="KW-0472">Membrane</keyword>
<sequence length="219" mass="23664">MVEVLSQERVETSDAEPRRTRRRLWWVLGGLGAVLALGAGGGYLALKATSDVANTGVAECSEVPVTTGLGPEVVAEARAGACAAVAELGRAWAEHDAEAYGAVFTENATYTTFAATHYVGREDIVRSHEALFDGVLAGTRLTDSYLGLQVLTEDVAVLTARGDTYEGDEPGEPSKVQTYTLLRDGGAWRVAAFQNTQRQEVMERIQYLWMPETRPAAER</sequence>
<dbReference type="NCBIfam" id="TIGR02246">
    <property type="entry name" value="SgcJ/EcaC family oxidoreductase"/>
    <property type="match status" value="1"/>
</dbReference>
<organism evidence="3 4">
    <name type="scientific">Actinoalloteichus caeruleus DSM 43889</name>
    <dbReference type="NCBI Taxonomy" id="1120930"/>
    <lineage>
        <taxon>Bacteria</taxon>
        <taxon>Bacillati</taxon>
        <taxon>Actinomycetota</taxon>
        <taxon>Actinomycetes</taxon>
        <taxon>Pseudonocardiales</taxon>
        <taxon>Pseudonocardiaceae</taxon>
        <taxon>Actinoalloteichus</taxon>
        <taxon>Actinoalloteichus cyanogriseus</taxon>
    </lineage>
</organism>
<evidence type="ECO:0000256" key="1">
    <source>
        <dbReference type="SAM" id="Phobius"/>
    </source>
</evidence>
<dbReference type="RefSeq" id="WP_253860237.1">
    <property type="nucleotide sequence ID" value="NZ_AUBJ02000001.1"/>
</dbReference>
<keyword evidence="1" id="KW-1133">Transmembrane helix</keyword>
<dbReference type="InterPro" id="IPR032710">
    <property type="entry name" value="NTF2-like_dom_sf"/>
</dbReference>
<keyword evidence="4" id="KW-1185">Reference proteome</keyword>